<dbReference type="SUPFAM" id="SSF54211">
    <property type="entry name" value="Ribosomal protein S5 domain 2-like"/>
    <property type="match status" value="1"/>
</dbReference>
<sequence>MGNDSGDLSVQEREANVSAQLEELEALEAIYGEGYEAVRGSAASPQLRIRVSEIPLVSLHLRLPVGYPSRDFPELEIKAPGLGQAARRKIREDYTSGSPAADGGDNNDGDEQTVSSLTATAGKFDEDEEGGEEPLEAELPAEEYVEIFHGQAFTDRKSTFQAHLARVSSESQVTWVRRRLMENGKVARATHNVAAWRVWDEARGVQLHDNDDDGESAAGSRLAHMLAITGAQNVVVVVSRWYGGIHLGPDRFKHINNAARELLVYCGATKADAEVGGGGAGGKTRVRRKRGSGGGGS</sequence>
<evidence type="ECO:0000256" key="7">
    <source>
        <dbReference type="SAM" id="MobiDB-lite"/>
    </source>
</evidence>
<dbReference type="GO" id="GO:0005737">
    <property type="term" value="C:cytoplasm"/>
    <property type="evidence" value="ECO:0007669"/>
    <property type="project" value="UniProtKB-SubCell"/>
</dbReference>
<dbReference type="PANTHER" id="PTHR16301:SF25">
    <property type="entry name" value="PROTEIN IMPACT"/>
    <property type="match status" value="1"/>
</dbReference>
<reference evidence="9 10" key="1">
    <citation type="journal article" date="2010" name="Nature">
        <title>The Ectocarpus genome and the independent evolution of multicellularity in brown algae.</title>
        <authorList>
            <person name="Cock J.M."/>
            <person name="Sterck L."/>
            <person name="Rouze P."/>
            <person name="Scornet D."/>
            <person name="Allen A.E."/>
            <person name="Amoutzias G."/>
            <person name="Anthouard V."/>
            <person name="Artiguenave F."/>
            <person name="Aury J.M."/>
            <person name="Badger J.H."/>
            <person name="Beszteri B."/>
            <person name="Billiau K."/>
            <person name="Bonnet E."/>
            <person name="Bothwell J.H."/>
            <person name="Bowler C."/>
            <person name="Boyen C."/>
            <person name="Brownlee C."/>
            <person name="Carrano C.J."/>
            <person name="Charrier B."/>
            <person name="Cho G.Y."/>
            <person name="Coelho S.M."/>
            <person name="Collen J."/>
            <person name="Corre E."/>
            <person name="Da Silva C."/>
            <person name="Delage L."/>
            <person name="Delaroque N."/>
            <person name="Dittami S.M."/>
            <person name="Doulbeau S."/>
            <person name="Elias M."/>
            <person name="Farnham G."/>
            <person name="Gachon C.M."/>
            <person name="Gschloessl B."/>
            <person name="Heesch S."/>
            <person name="Jabbari K."/>
            <person name="Jubin C."/>
            <person name="Kawai H."/>
            <person name="Kimura K."/>
            <person name="Kloareg B."/>
            <person name="Kupper F.C."/>
            <person name="Lang D."/>
            <person name="Le Bail A."/>
            <person name="Leblanc C."/>
            <person name="Lerouge P."/>
            <person name="Lohr M."/>
            <person name="Lopez P.J."/>
            <person name="Martens C."/>
            <person name="Maumus F."/>
            <person name="Michel G."/>
            <person name="Miranda-Saavedra D."/>
            <person name="Morales J."/>
            <person name="Moreau H."/>
            <person name="Motomura T."/>
            <person name="Nagasato C."/>
            <person name="Napoli C.A."/>
            <person name="Nelson D.R."/>
            <person name="Nyvall-Collen P."/>
            <person name="Peters A.F."/>
            <person name="Pommier C."/>
            <person name="Potin P."/>
            <person name="Poulain J."/>
            <person name="Quesneville H."/>
            <person name="Read B."/>
            <person name="Rensing S.A."/>
            <person name="Ritter A."/>
            <person name="Rousvoal S."/>
            <person name="Samanta M."/>
            <person name="Samson G."/>
            <person name="Schroeder D.C."/>
            <person name="Segurens B."/>
            <person name="Strittmatter M."/>
            <person name="Tonon T."/>
            <person name="Tregear J.W."/>
            <person name="Valentin K."/>
            <person name="von Dassow P."/>
            <person name="Yamagishi T."/>
            <person name="Van de Peer Y."/>
            <person name="Wincker P."/>
        </authorList>
    </citation>
    <scope>NUCLEOTIDE SEQUENCE [LARGE SCALE GENOMIC DNA]</scope>
    <source>
        <strain evidence="10">Ec32 / CCAP1310/4</strain>
    </source>
</reference>
<dbReference type="eggNOG" id="KOG3299">
    <property type="taxonomic scope" value="Eukaryota"/>
</dbReference>
<evidence type="ECO:0000256" key="1">
    <source>
        <dbReference type="ARBA" id="ARBA00004496"/>
    </source>
</evidence>
<dbReference type="PROSITE" id="PS50908">
    <property type="entry name" value="RWD"/>
    <property type="match status" value="1"/>
</dbReference>
<feature type="domain" description="RWD" evidence="8">
    <location>
        <begin position="22"/>
        <end position="127"/>
    </location>
</feature>
<dbReference type="Gene3D" id="3.30.230.30">
    <property type="entry name" value="Impact, N-terminal domain"/>
    <property type="match status" value="1"/>
</dbReference>
<evidence type="ECO:0000256" key="4">
    <source>
        <dbReference type="ARBA" id="ARBA00022491"/>
    </source>
</evidence>
<dbReference type="InterPro" id="IPR020568">
    <property type="entry name" value="Ribosomal_Su5_D2-typ_SF"/>
</dbReference>
<dbReference type="STRING" id="2880.D7FZC2"/>
<feature type="region of interest" description="Disordered" evidence="7">
    <location>
        <begin position="275"/>
        <end position="297"/>
    </location>
</feature>
<dbReference type="AlphaFoldDB" id="D7FZC2"/>
<evidence type="ECO:0000256" key="2">
    <source>
        <dbReference type="ARBA" id="ARBA00007665"/>
    </source>
</evidence>
<feature type="region of interest" description="Disordered" evidence="7">
    <location>
        <begin position="88"/>
        <end position="113"/>
    </location>
</feature>
<dbReference type="InterPro" id="IPR001498">
    <property type="entry name" value="Impact_N"/>
</dbReference>
<dbReference type="EMBL" id="FN648556">
    <property type="protein sequence ID" value="CBJ32739.1"/>
    <property type="molecule type" value="Genomic_DNA"/>
</dbReference>
<proteinExistence type="inferred from homology"/>
<dbReference type="SUPFAM" id="SSF54495">
    <property type="entry name" value="UBC-like"/>
    <property type="match status" value="1"/>
</dbReference>
<dbReference type="InterPro" id="IPR006575">
    <property type="entry name" value="RWD_dom"/>
</dbReference>
<evidence type="ECO:0000256" key="5">
    <source>
        <dbReference type="ARBA" id="ARBA00022845"/>
    </source>
</evidence>
<dbReference type="Pfam" id="PF01205">
    <property type="entry name" value="Impact_N"/>
    <property type="match status" value="1"/>
</dbReference>
<dbReference type="InterPro" id="IPR023582">
    <property type="entry name" value="Impact"/>
</dbReference>
<evidence type="ECO:0000313" key="10">
    <source>
        <dbReference type="Proteomes" id="UP000002630"/>
    </source>
</evidence>
<dbReference type="GO" id="GO:0006446">
    <property type="term" value="P:regulation of translational initiation"/>
    <property type="evidence" value="ECO:0007669"/>
    <property type="project" value="TreeGrafter"/>
</dbReference>
<dbReference type="PANTHER" id="PTHR16301">
    <property type="entry name" value="IMPACT-RELATED"/>
    <property type="match status" value="1"/>
</dbReference>
<keyword evidence="6" id="KW-0346">Stress response</keyword>
<evidence type="ECO:0000256" key="3">
    <source>
        <dbReference type="ARBA" id="ARBA00022490"/>
    </source>
</evidence>
<organism evidence="9 10">
    <name type="scientific">Ectocarpus siliculosus</name>
    <name type="common">Brown alga</name>
    <name type="synonym">Conferva siliculosa</name>
    <dbReference type="NCBI Taxonomy" id="2880"/>
    <lineage>
        <taxon>Eukaryota</taxon>
        <taxon>Sar</taxon>
        <taxon>Stramenopiles</taxon>
        <taxon>Ochrophyta</taxon>
        <taxon>PX clade</taxon>
        <taxon>Phaeophyceae</taxon>
        <taxon>Ectocarpales</taxon>
        <taxon>Ectocarpaceae</taxon>
        <taxon>Ectocarpus</taxon>
    </lineage>
</organism>
<dbReference type="InterPro" id="IPR016135">
    <property type="entry name" value="UBQ-conjugating_enzyme/RWD"/>
</dbReference>
<dbReference type="InParanoid" id="D7FZC2"/>
<keyword evidence="4" id="KW-0678">Repressor</keyword>
<dbReference type="Gene3D" id="3.10.110.10">
    <property type="entry name" value="Ubiquitin Conjugating Enzyme"/>
    <property type="match status" value="1"/>
</dbReference>
<keyword evidence="3" id="KW-0963">Cytoplasm</keyword>
<dbReference type="InterPro" id="IPR036956">
    <property type="entry name" value="Impact_N_sf"/>
</dbReference>
<dbReference type="OrthoDB" id="69641at2759"/>
<dbReference type="EMBL" id="FN649743">
    <property type="protein sequence ID" value="CBJ32739.1"/>
    <property type="molecule type" value="Genomic_DNA"/>
</dbReference>
<keyword evidence="10" id="KW-1185">Reference proteome</keyword>
<keyword evidence="5" id="KW-0810">Translation regulation</keyword>
<gene>
    <name evidence="9" type="ORF">Esi_0362_0015</name>
</gene>
<evidence type="ECO:0000259" key="8">
    <source>
        <dbReference type="PROSITE" id="PS50908"/>
    </source>
</evidence>
<evidence type="ECO:0000256" key="6">
    <source>
        <dbReference type="ARBA" id="ARBA00023016"/>
    </source>
</evidence>
<name>D7FZC2_ECTSI</name>
<dbReference type="Proteomes" id="UP000002630">
    <property type="component" value="Linkage Group LG18"/>
</dbReference>
<dbReference type="GO" id="GO:0140469">
    <property type="term" value="P:GCN2-mediated signaling"/>
    <property type="evidence" value="ECO:0007669"/>
    <property type="project" value="TreeGrafter"/>
</dbReference>
<comment type="similarity">
    <text evidence="2">Belongs to the IMPACT family.</text>
</comment>
<accession>D7FZC2</accession>
<comment type="subcellular location">
    <subcellularLocation>
        <location evidence="1">Cytoplasm</location>
    </subcellularLocation>
</comment>
<dbReference type="Pfam" id="PF05773">
    <property type="entry name" value="RWD"/>
    <property type="match status" value="1"/>
</dbReference>
<protein>
    <submittedName>
        <fullName evidence="9">Similar to Imprinted and ancient</fullName>
    </submittedName>
</protein>
<evidence type="ECO:0000313" key="9">
    <source>
        <dbReference type="EMBL" id="CBJ32739.1"/>
    </source>
</evidence>